<organism evidence="7 8">
    <name type="scientific">Coprococcus comes ATCC 27758</name>
    <dbReference type="NCBI Taxonomy" id="470146"/>
    <lineage>
        <taxon>Bacteria</taxon>
        <taxon>Bacillati</taxon>
        <taxon>Bacillota</taxon>
        <taxon>Clostridia</taxon>
        <taxon>Lachnospirales</taxon>
        <taxon>Lachnospiraceae</taxon>
        <taxon>Coprococcus</taxon>
    </lineage>
</organism>
<keyword evidence="7" id="KW-0032">Aminotransferase</keyword>
<evidence type="ECO:0000256" key="4">
    <source>
        <dbReference type="ARBA" id="ARBA00023239"/>
    </source>
</evidence>
<dbReference type="InterPro" id="IPR004839">
    <property type="entry name" value="Aminotransferase_I/II_large"/>
</dbReference>
<dbReference type="HOGENOM" id="CLU_017584_15_0_9"/>
<comment type="caution">
    <text evidence="7">The sequence shown here is derived from an EMBL/GenBank/DDBJ whole genome shotgun (WGS) entry which is preliminary data.</text>
</comment>
<keyword evidence="3" id="KW-0663">Pyridoxal phosphate</keyword>
<keyword evidence="7" id="KW-0808">Transferase</keyword>
<dbReference type="Gene3D" id="3.40.640.10">
    <property type="entry name" value="Type I PLP-dependent aspartate aminotransferase-like (Major domain)"/>
    <property type="match status" value="1"/>
</dbReference>
<accession>C0BCK1</accession>
<dbReference type="PANTHER" id="PTHR43525">
    <property type="entry name" value="PROTEIN MALY"/>
    <property type="match status" value="1"/>
</dbReference>
<keyword evidence="4" id="KW-0456">Lyase</keyword>
<dbReference type="GO" id="GO:0047804">
    <property type="term" value="F:cysteine-S-conjugate beta-lyase activity"/>
    <property type="evidence" value="ECO:0007669"/>
    <property type="project" value="UniProtKB-EC"/>
</dbReference>
<dbReference type="EC" id="4.4.1.13" evidence="2"/>
<dbReference type="InterPro" id="IPR015422">
    <property type="entry name" value="PyrdxlP-dep_Trfase_small"/>
</dbReference>
<evidence type="ECO:0000256" key="3">
    <source>
        <dbReference type="ARBA" id="ARBA00022898"/>
    </source>
</evidence>
<name>C0BCK1_9FIRM</name>
<reference evidence="7 8" key="1">
    <citation type="submission" date="2009-02" db="EMBL/GenBank/DDBJ databases">
        <authorList>
            <person name="Fulton L."/>
            <person name="Clifton S."/>
            <person name="Fulton B."/>
            <person name="Xu J."/>
            <person name="Minx P."/>
            <person name="Pepin K.H."/>
            <person name="Johnson M."/>
            <person name="Bhonagiri V."/>
            <person name="Nash W.E."/>
            <person name="Mardis E.R."/>
            <person name="Wilson R.K."/>
        </authorList>
    </citation>
    <scope>NUCLEOTIDE SEQUENCE [LARGE SCALE GENOMIC DNA]</scope>
    <source>
        <strain evidence="7 8">ATCC 27758</strain>
    </source>
</reference>
<dbReference type="AlphaFoldDB" id="C0BCK1"/>
<dbReference type="PANTHER" id="PTHR43525:SF1">
    <property type="entry name" value="PROTEIN MALY"/>
    <property type="match status" value="1"/>
</dbReference>
<dbReference type="Pfam" id="PF00155">
    <property type="entry name" value="Aminotran_1_2"/>
    <property type="match status" value="1"/>
</dbReference>
<sequence length="413" mass="47568">MYVTEEKEKMKYDFTSIIDRKGKDALAVDILPNMLGPGKKVEVREGLDYIPMWVADMNFPALPKITEAIIERAKHPTYGYFITRDEYYNSIIKWHEERNHVTGLKKEHIGYENGVLGGVASALHAVCSQGDNVLVHAPTYIGFTGTLNNNGYHIIHSPLKKDEEGIWRMDFEDMEEKIVKNKIHAAIFCSPHNPTGRVWERWEIEKAMEIYKKYDVTVISDEIWSDIILYGNEHIPTQSVSEDARNRTIALYAPSKTFNLAGLIGSYHIIYNKRLKDRVLKESSLCHYNSMNVLSMHALMGAYTPEGQEWVGELREVIGENVAYACDYIDKHFEGVSVTRPQGTYMLFVNCEEWCKAHDKSLEDVLKMGYEAGVFWQNGKPFHGEWYIRMNLALPTSRVKEAFDRLDKYVFNA</sequence>
<feature type="domain" description="Aminotransferase class I/classII large" evidence="6">
    <location>
        <begin position="57"/>
        <end position="406"/>
    </location>
</feature>
<reference evidence="7 8" key="2">
    <citation type="submission" date="2009-03" db="EMBL/GenBank/DDBJ databases">
        <title>Draft genome sequence of Coprococcus comes (ATCC 27758).</title>
        <authorList>
            <person name="Sudarsanam P."/>
            <person name="Ley R."/>
            <person name="Guruge J."/>
            <person name="Turnbaugh P.J."/>
            <person name="Mahowald M."/>
            <person name="Liep D."/>
            <person name="Gordon J."/>
        </authorList>
    </citation>
    <scope>NUCLEOTIDE SEQUENCE [LARGE SCALE GENOMIC DNA]</scope>
    <source>
        <strain evidence="7 8">ATCC 27758</strain>
    </source>
</reference>
<dbReference type="InterPro" id="IPR015421">
    <property type="entry name" value="PyrdxlP-dep_Trfase_major"/>
</dbReference>
<protein>
    <recommendedName>
        <fullName evidence="2">cysteine-S-conjugate beta-lyase</fullName>
        <ecNumber evidence="2">4.4.1.13</ecNumber>
    </recommendedName>
</protein>
<dbReference type="GO" id="GO:0030170">
    <property type="term" value="F:pyridoxal phosphate binding"/>
    <property type="evidence" value="ECO:0007669"/>
    <property type="project" value="InterPro"/>
</dbReference>
<evidence type="ECO:0000256" key="5">
    <source>
        <dbReference type="ARBA" id="ARBA00037974"/>
    </source>
</evidence>
<comment type="cofactor">
    <cofactor evidence="1">
        <name>pyridoxal 5'-phosphate</name>
        <dbReference type="ChEBI" id="CHEBI:597326"/>
    </cofactor>
</comment>
<evidence type="ECO:0000313" key="7">
    <source>
        <dbReference type="EMBL" id="EEG88802.1"/>
    </source>
</evidence>
<dbReference type="EMBL" id="ABVR01000042">
    <property type="protein sequence ID" value="EEG88802.1"/>
    <property type="molecule type" value="Genomic_DNA"/>
</dbReference>
<dbReference type="InterPro" id="IPR051798">
    <property type="entry name" value="Class-II_PLP-Dep_Aminotrans"/>
</dbReference>
<dbReference type="Gene3D" id="3.90.1150.10">
    <property type="entry name" value="Aspartate Aminotransferase, domain 1"/>
    <property type="match status" value="1"/>
</dbReference>
<proteinExistence type="inferred from homology"/>
<gene>
    <name evidence="7" type="ORF">COPCOM_02892</name>
</gene>
<evidence type="ECO:0000256" key="1">
    <source>
        <dbReference type="ARBA" id="ARBA00001933"/>
    </source>
</evidence>
<evidence type="ECO:0000259" key="6">
    <source>
        <dbReference type="Pfam" id="PF00155"/>
    </source>
</evidence>
<dbReference type="Proteomes" id="UP000003793">
    <property type="component" value="Unassembled WGS sequence"/>
</dbReference>
<dbReference type="CDD" id="cd00609">
    <property type="entry name" value="AAT_like"/>
    <property type="match status" value="1"/>
</dbReference>
<evidence type="ECO:0000313" key="8">
    <source>
        <dbReference type="Proteomes" id="UP000003793"/>
    </source>
</evidence>
<dbReference type="GO" id="GO:0008483">
    <property type="term" value="F:transaminase activity"/>
    <property type="evidence" value="ECO:0007669"/>
    <property type="project" value="UniProtKB-KW"/>
</dbReference>
<dbReference type="InterPro" id="IPR015424">
    <property type="entry name" value="PyrdxlP-dep_Trfase"/>
</dbReference>
<comment type="similarity">
    <text evidence="5">Belongs to the class-II pyridoxal-phosphate-dependent aminotransferase family. MalY/PatB cystathionine beta-lyase subfamily.</text>
</comment>
<dbReference type="SUPFAM" id="SSF53383">
    <property type="entry name" value="PLP-dependent transferases"/>
    <property type="match status" value="1"/>
</dbReference>
<evidence type="ECO:0000256" key="2">
    <source>
        <dbReference type="ARBA" id="ARBA00012224"/>
    </source>
</evidence>